<evidence type="ECO:0000313" key="3">
    <source>
        <dbReference type="Proteomes" id="UP001190700"/>
    </source>
</evidence>
<keyword evidence="1" id="KW-0472">Membrane</keyword>
<dbReference type="AlphaFoldDB" id="A0AAE0L796"/>
<proteinExistence type="predicted"/>
<dbReference type="EMBL" id="LGRX02007563">
    <property type="protein sequence ID" value="KAK3274711.1"/>
    <property type="molecule type" value="Genomic_DNA"/>
</dbReference>
<keyword evidence="1" id="KW-1133">Transmembrane helix</keyword>
<name>A0AAE0L796_9CHLO</name>
<evidence type="ECO:0000313" key="2">
    <source>
        <dbReference type="EMBL" id="KAK3274711.1"/>
    </source>
</evidence>
<accession>A0AAE0L796</accession>
<comment type="caution">
    <text evidence="2">The sequence shown here is derived from an EMBL/GenBank/DDBJ whole genome shotgun (WGS) entry which is preliminary data.</text>
</comment>
<organism evidence="2 3">
    <name type="scientific">Cymbomonas tetramitiformis</name>
    <dbReference type="NCBI Taxonomy" id="36881"/>
    <lineage>
        <taxon>Eukaryota</taxon>
        <taxon>Viridiplantae</taxon>
        <taxon>Chlorophyta</taxon>
        <taxon>Pyramimonadophyceae</taxon>
        <taxon>Pyramimonadales</taxon>
        <taxon>Pyramimonadaceae</taxon>
        <taxon>Cymbomonas</taxon>
    </lineage>
</organism>
<dbReference type="Proteomes" id="UP001190700">
    <property type="component" value="Unassembled WGS sequence"/>
</dbReference>
<gene>
    <name evidence="2" type="ORF">CYMTET_17117</name>
</gene>
<feature type="non-terminal residue" evidence="2">
    <location>
        <position position="1"/>
    </location>
</feature>
<reference evidence="2 3" key="1">
    <citation type="journal article" date="2015" name="Genome Biol. Evol.">
        <title>Comparative Genomics of a Bacterivorous Green Alga Reveals Evolutionary Causalities and Consequences of Phago-Mixotrophic Mode of Nutrition.</title>
        <authorList>
            <person name="Burns J.A."/>
            <person name="Paasch A."/>
            <person name="Narechania A."/>
            <person name="Kim E."/>
        </authorList>
    </citation>
    <scope>NUCLEOTIDE SEQUENCE [LARGE SCALE GENOMIC DNA]</scope>
    <source>
        <strain evidence="2 3">PLY_AMNH</strain>
    </source>
</reference>
<feature type="transmembrane region" description="Helical" evidence="1">
    <location>
        <begin position="76"/>
        <end position="99"/>
    </location>
</feature>
<sequence>SGFAAEPTVNVGIQESGFAAEPTVSVGIQESGFAAEPTVNVGIQESGFSAEPTVNRRGETIFEQARNEIDSASVQMCYALLMVLWVGITYILLVYGMLIRKLMGSSTEKKVLEAWAITLVFDNLVLQMLKSLTIKLWIKWLIQKIKTVRAGEESLMLYFEDYINAKLPAGYQMAQSGAGDMEVEYDAAGMDF</sequence>
<keyword evidence="1" id="KW-0812">Transmembrane</keyword>
<protein>
    <submittedName>
        <fullName evidence="2">Uncharacterized protein</fullName>
    </submittedName>
</protein>
<keyword evidence="3" id="KW-1185">Reference proteome</keyword>
<evidence type="ECO:0000256" key="1">
    <source>
        <dbReference type="SAM" id="Phobius"/>
    </source>
</evidence>